<feature type="chain" id="PRO_5040175623" evidence="1">
    <location>
        <begin position="19"/>
        <end position="322"/>
    </location>
</feature>
<dbReference type="Proteomes" id="UP000887226">
    <property type="component" value="Unassembled WGS sequence"/>
</dbReference>
<dbReference type="InterPro" id="IPR017853">
    <property type="entry name" value="GH"/>
</dbReference>
<feature type="domain" description="Asl1-like glycosyl hydrolase catalytic" evidence="2">
    <location>
        <begin position="37"/>
        <end position="272"/>
    </location>
</feature>
<keyword evidence="1" id="KW-0732">Signal</keyword>
<dbReference type="AlphaFoldDB" id="A0A9P8CHS1"/>
<name>A0A9P8CHS1_9HELO</name>
<dbReference type="Pfam" id="PF11790">
    <property type="entry name" value="Glyco_hydro_cc"/>
    <property type="match status" value="1"/>
</dbReference>
<keyword evidence="3" id="KW-0378">Hydrolase</keyword>
<comment type="caution">
    <text evidence="3">The sequence shown here is derived from an EMBL/GenBank/DDBJ whole genome shotgun (WGS) entry which is preliminary data.</text>
</comment>
<dbReference type="InterPro" id="IPR024655">
    <property type="entry name" value="Asl1_glyco_hydro_catalytic"/>
</dbReference>
<gene>
    <name evidence="3" type="ORF">BJ878DRAFT_565240</name>
</gene>
<dbReference type="FunFam" id="3.20.20.80:FF:000207">
    <property type="entry name" value="Glycoside hydrolase family 128 protein"/>
    <property type="match status" value="1"/>
</dbReference>
<reference evidence="3" key="1">
    <citation type="journal article" date="2021" name="IMA Fungus">
        <title>Genomic characterization of three marine fungi, including Emericellopsis atlantica sp. nov. with signatures of a generalist lifestyle and marine biomass degradation.</title>
        <authorList>
            <person name="Hagestad O.C."/>
            <person name="Hou L."/>
            <person name="Andersen J.H."/>
            <person name="Hansen E.H."/>
            <person name="Altermark B."/>
            <person name="Li C."/>
            <person name="Kuhnert E."/>
            <person name="Cox R.J."/>
            <person name="Crous P.W."/>
            <person name="Spatafora J.W."/>
            <person name="Lail K."/>
            <person name="Amirebrahimi M."/>
            <person name="Lipzen A."/>
            <person name="Pangilinan J."/>
            <person name="Andreopoulos W."/>
            <person name="Hayes R.D."/>
            <person name="Ng V."/>
            <person name="Grigoriev I.V."/>
            <person name="Jackson S.A."/>
            <person name="Sutton T.D.S."/>
            <person name="Dobson A.D.W."/>
            <person name="Rama T."/>
        </authorList>
    </citation>
    <scope>NUCLEOTIDE SEQUENCE</scope>
    <source>
        <strain evidence="3">TRa3180A</strain>
    </source>
</reference>
<feature type="signal peptide" evidence="1">
    <location>
        <begin position="1"/>
        <end position="18"/>
    </location>
</feature>
<dbReference type="Gene3D" id="3.20.20.80">
    <property type="entry name" value="Glycosidases"/>
    <property type="match status" value="1"/>
</dbReference>
<protein>
    <submittedName>
        <fullName evidence="3">Glycosyl hydrolase catalytic core-domain-containing protein</fullName>
    </submittedName>
</protein>
<evidence type="ECO:0000259" key="2">
    <source>
        <dbReference type="Pfam" id="PF11790"/>
    </source>
</evidence>
<dbReference type="PANTHER" id="PTHR34154:SF3">
    <property type="entry name" value="ALKALI-SENSITIVE LINKAGE PROTEIN 1"/>
    <property type="match status" value="1"/>
</dbReference>
<dbReference type="SUPFAM" id="SSF51445">
    <property type="entry name" value="(Trans)glycosidases"/>
    <property type="match status" value="1"/>
</dbReference>
<organism evidence="3 4">
    <name type="scientific">Calycina marina</name>
    <dbReference type="NCBI Taxonomy" id="1763456"/>
    <lineage>
        <taxon>Eukaryota</taxon>
        <taxon>Fungi</taxon>
        <taxon>Dikarya</taxon>
        <taxon>Ascomycota</taxon>
        <taxon>Pezizomycotina</taxon>
        <taxon>Leotiomycetes</taxon>
        <taxon>Helotiales</taxon>
        <taxon>Pezizellaceae</taxon>
        <taxon>Calycina</taxon>
    </lineage>
</organism>
<proteinExistence type="predicted"/>
<dbReference type="GO" id="GO:0009277">
    <property type="term" value="C:fungal-type cell wall"/>
    <property type="evidence" value="ECO:0007669"/>
    <property type="project" value="TreeGrafter"/>
</dbReference>
<dbReference type="EMBL" id="MU253783">
    <property type="protein sequence ID" value="KAG9247080.1"/>
    <property type="molecule type" value="Genomic_DNA"/>
</dbReference>
<keyword evidence="4" id="KW-1185">Reference proteome</keyword>
<dbReference type="OrthoDB" id="43654at2759"/>
<dbReference type="PANTHER" id="PTHR34154">
    <property type="entry name" value="ALKALI-SENSITIVE LINKAGE PROTEIN 1"/>
    <property type="match status" value="1"/>
</dbReference>
<dbReference type="InterPro" id="IPR053183">
    <property type="entry name" value="ASL1"/>
</dbReference>
<evidence type="ECO:0000313" key="4">
    <source>
        <dbReference type="Proteomes" id="UP000887226"/>
    </source>
</evidence>
<evidence type="ECO:0000256" key="1">
    <source>
        <dbReference type="SAM" id="SignalP"/>
    </source>
</evidence>
<dbReference type="GO" id="GO:0016787">
    <property type="term" value="F:hydrolase activity"/>
    <property type="evidence" value="ECO:0007669"/>
    <property type="project" value="UniProtKB-KW"/>
</dbReference>
<sequence>MHIPSNILLAAMLPSTLAVDFTRSSKRGLVFVPSNDYPADNQIWVSSSSDLTWYYNYGVQPSAAFAASPQAEFEFVPQLWTTSDTFLGDIEALVASGQNISHVLTYNEPDGISSTGGAQLAPVDAAKNWISQVEPLRKLGVKTGAPAVTGSPGGFTWLEQFFENCTLQGTNCTADFIPVHWYGDFGGLASHLGQVNGTYPNISQWVTEYAYNDQQLEATQNFFNTSADYFDRIISIDRYSYFGSFRSSVSNVGPNAAMLTENGELTDIGSWYLGGAATSNIPKASSASSHLPAASVCLLVSAATMFFVSQLGHERVVWHREG</sequence>
<dbReference type="GO" id="GO:0071966">
    <property type="term" value="P:fungal-type cell wall polysaccharide metabolic process"/>
    <property type="evidence" value="ECO:0007669"/>
    <property type="project" value="TreeGrafter"/>
</dbReference>
<accession>A0A9P8CHS1</accession>
<evidence type="ECO:0000313" key="3">
    <source>
        <dbReference type="EMBL" id="KAG9247080.1"/>
    </source>
</evidence>